<proteinExistence type="predicted"/>
<reference evidence="1" key="1">
    <citation type="submission" date="2023-04" db="EMBL/GenBank/DDBJ databases">
        <title>The human skin virome in hidradenitis suppurativa patients.</title>
        <authorList>
            <person name="Jansen D."/>
        </authorList>
    </citation>
    <scope>NUCLEOTIDE SEQUENCE</scope>
    <source>
        <strain evidence="1">VC1_JansenPhageB</strain>
    </source>
</reference>
<protein>
    <submittedName>
        <fullName evidence="1">Endodeoxyribonuclease</fullName>
    </submittedName>
</protein>
<dbReference type="EMBL" id="OQ890312">
    <property type="protein sequence ID" value="WLJ25540.1"/>
    <property type="molecule type" value="Genomic_DNA"/>
</dbReference>
<evidence type="ECO:0000313" key="1">
    <source>
        <dbReference type="EMBL" id="WLJ25540.1"/>
    </source>
</evidence>
<name>A0AA50A6L6_9VIRU</name>
<sequence>MVESSKYVKAWRTKVSQISKISHHGKPPLAGPQRLDLVLVMPARKKEPQPGGWHTVKPDLDKLIRAIN</sequence>
<organism evidence="1">
    <name type="scientific">Actinobacteria phage HS02</name>
    <dbReference type="NCBI Taxonomy" id="3056388"/>
    <lineage>
        <taxon>Viruses</taxon>
    </lineage>
</organism>
<accession>A0AA50A6L6</accession>